<feature type="region of interest" description="Disordered" evidence="1">
    <location>
        <begin position="259"/>
        <end position="323"/>
    </location>
</feature>
<dbReference type="EMBL" id="JABFCY010000023">
    <property type="protein sequence ID" value="NNU63303.1"/>
    <property type="molecule type" value="Genomic_DNA"/>
</dbReference>
<reference evidence="3 4" key="1">
    <citation type="submission" date="2020-05" db="EMBL/GenBank/DDBJ databases">
        <title>Draft Genome Sequence of Ochrobactrum soli Isolated from Stable Fly Gut.</title>
        <authorList>
            <person name="Pileggi M.T."/>
            <person name="Vazhakkala L.J."/>
            <person name="Wong C.N."/>
        </authorList>
    </citation>
    <scope>NUCLEOTIDE SEQUENCE [LARGE SCALE GENOMIC DNA]</scope>
    <source>
        <strain evidence="3 4">MTP-C0764</strain>
    </source>
</reference>
<comment type="caution">
    <text evidence="3">The sequence shown here is derived from an EMBL/GenBank/DDBJ whole genome shotgun (WGS) entry which is preliminary data.</text>
</comment>
<dbReference type="InterPro" id="IPR021225">
    <property type="entry name" value="Tlde1_dom"/>
</dbReference>
<keyword evidence="4" id="KW-1185">Reference proteome</keyword>
<feature type="region of interest" description="Disordered" evidence="1">
    <location>
        <begin position="378"/>
        <end position="400"/>
    </location>
</feature>
<dbReference type="AlphaFoldDB" id="A0A849KSK4"/>
<sequence>MLEATIAVTALLRPLLCHVLFAFLPNCHARRGPESGAAKSNSSRVSIMACVTEVYGYAAPRSSRISVPFSLRGFARLTAFAVTGLFAGGWMLTTLGALETVIPAFAPVAPVMRRAPGAMPQALALVDQTRTPSHKMRESFIKAYTADGAYSNLDWHRNKVTDDQPIIADIGPDSVIEPKSVDVASVVEPRADRVKLPEPVAVASAATAMDKTGDTAAKPATAAAVALGYASAPQTPAALVALAQIQPQNPSGILPLSQAEEADAEGSATSNLPVGKAIPLPQSVPDQKTNMAADDDTDSDMFVPDDVPLPGAKPALRASRMRPKTQLAYAPESGLTDSPEPGLFSPLLNQAARSRVAIYDISAATVYLPSGEKLEAHSGIGRMRDNPSYVNQKNRGPTPPHSYNLRMREALFHGVEAIRLTPADGNNRYNRDGLLAHTFMLGRNGDSNGCVVFRDYPRFLRAFKRGEFNKLVVVPRMSSSKPARIASLF</sequence>
<feature type="domain" description="Tlde1" evidence="2">
    <location>
        <begin position="373"/>
        <end position="477"/>
    </location>
</feature>
<proteinExistence type="predicted"/>
<evidence type="ECO:0000313" key="4">
    <source>
        <dbReference type="Proteomes" id="UP000574931"/>
    </source>
</evidence>
<organism evidence="3 4">
    <name type="scientific">Ochrobactrum soli</name>
    <dbReference type="NCBI Taxonomy" id="2448455"/>
    <lineage>
        <taxon>Bacteria</taxon>
        <taxon>Pseudomonadati</taxon>
        <taxon>Pseudomonadota</taxon>
        <taxon>Alphaproteobacteria</taxon>
        <taxon>Hyphomicrobiales</taxon>
        <taxon>Brucellaceae</taxon>
        <taxon>Brucella/Ochrobactrum group</taxon>
        <taxon>Ochrobactrum</taxon>
    </lineage>
</organism>
<evidence type="ECO:0000313" key="3">
    <source>
        <dbReference type="EMBL" id="NNU63303.1"/>
    </source>
</evidence>
<accession>A0A849KSK4</accession>
<dbReference type="Proteomes" id="UP000574931">
    <property type="component" value="Unassembled WGS sequence"/>
</dbReference>
<evidence type="ECO:0000256" key="1">
    <source>
        <dbReference type="SAM" id="MobiDB-lite"/>
    </source>
</evidence>
<protein>
    <submittedName>
        <fullName evidence="3">DUF2778 domain-containing protein</fullName>
    </submittedName>
</protein>
<evidence type="ECO:0000259" key="2">
    <source>
        <dbReference type="Pfam" id="PF10908"/>
    </source>
</evidence>
<name>A0A849KSK4_9HYPH</name>
<gene>
    <name evidence="3" type="ORF">HKX02_24040</name>
</gene>
<dbReference type="Pfam" id="PF10908">
    <property type="entry name" value="Tlde1_dom"/>
    <property type="match status" value="1"/>
</dbReference>